<keyword evidence="8" id="KW-0547">Nucleotide-binding</keyword>
<comment type="pathway">
    <text evidence="2">Purine metabolism; IMP biosynthesis via de novo pathway; 5-amino-1-(5-phospho-D-ribosyl)imidazole from N(2)-formyl-N(1)-(5-phospho-D-ribosyl)glycinamide: step 1/2.</text>
</comment>
<dbReference type="SUPFAM" id="SSF109736">
    <property type="entry name" value="FGAM synthase PurL, linker domain"/>
    <property type="match status" value="1"/>
</dbReference>
<dbReference type="SUPFAM" id="SSF55326">
    <property type="entry name" value="PurM N-terminal domain-like"/>
    <property type="match status" value="2"/>
</dbReference>
<dbReference type="CDD" id="cd02204">
    <property type="entry name" value="PurL_repeat2"/>
    <property type="match status" value="1"/>
</dbReference>
<dbReference type="FunFam" id="3.30.1330.10:FF:000005">
    <property type="entry name" value="Phosphoribosylformylglycinamidine synthase"/>
    <property type="match status" value="1"/>
</dbReference>
<comment type="function">
    <text evidence="16">Phosphoribosylformylglycinamidine synthase involved in the purines biosynthetic pathway. Catalyzes the ATP-dependent conversion of formylglycinamide ribonucleotide (FGAR) and glutamine to yield formylglycinamidine ribonucleotide (FGAM) and glutamate.</text>
</comment>
<evidence type="ECO:0000256" key="16">
    <source>
        <dbReference type="ARBA" id="ARBA00057317"/>
    </source>
</evidence>
<keyword evidence="12" id="KW-0315">Glutamine amidotransferase</keyword>
<dbReference type="Gene3D" id="1.10.8.750">
    <property type="entry name" value="Phosphoribosylformylglycinamidine synthase, linker domain"/>
    <property type="match status" value="1"/>
</dbReference>
<evidence type="ECO:0000256" key="9">
    <source>
        <dbReference type="ARBA" id="ARBA00022755"/>
    </source>
</evidence>
<dbReference type="GO" id="GO:0005524">
    <property type="term" value="F:ATP binding"/>
    <property type="evidence" value="ECO:0007669"/>
    <property type="project" value="UniProtKB-KW"/>
</dbReference>
<keyword evidence="6" id="KW-0436">Ligase</keyword>
<dbReference type="InterPro" id="IPR036676">
    <property type="entry name" value="PurM-like_C_sf"/>
</dbReference>
<dbReference type="Proteomes" id="UP000094285">
    <property type="component" value="Unassembled WGS sequence"/>
</dbReference>
<dbReference type="InterPro" id="IPR029062">
    <property type="entry name" value="Class_I_gatase-like"/>
</dbReference>
<keyword evidence="11" id="KW-0460">Magnesium</keyword>
<dbReference type="SMART" id="SM01211">
    <property type="entry name" value="GATase_5"/>
    <property type="match status" value="1"/>
</dbReference>
<dbReference type="STRING" id="984487.A0A1E4SKM8"/>
<dbReference type="CDD" id="cd01740">
    <property type="entry name" value="GATase1_FGAR_AT"/>
    <property type="match status" value="1"/>
</dbReference>
<proteinExistence type="inferred from homology"/>
<dbReference type="PANTHER" id="PTHR10099">
    <property type="entry name" value="PHOSPHORIBOSYLFORMYLGLYCINAMIDINE SYNTHASE"/>
    <property type="match status" value="1"/>
</dbReference>
<evidence type="ECO:0000256" key="18">
    <source>
        <dbReference type="SAM" id="MobiDB-lite"/>
    </source>
</evidence>
<feature type="domain" description="FGAR-AT PurM N-terminal-like" evidence="22">
    <location>
        <begin position="684"/>
        <end position="842"/>
    </location>
</feature>
<evidence type="ECO:0000256" key="15">
    <source>
        <dbReference type="ARBA" id="ARBA00052585"/>
    </source>
</evidence>
<dbReference type="NCBIfam" id="TIGR01735">
    <property type="entry name" value="FGAM_synt"/>
    <property type="match status" value="1"/>
</dbReference>
<comment type="subcellular location">
    <subcellularLocation>
        <location evidence="1">Cytoplasm</location>
    </subcellularLocation>
</comment>
<dbReference type="SUPFAM" id="SSF82697">
    <property type="entry name" value="PurS-like"/>
    <property type="match status" value="1"/>
</dbReference>
<comment type="similarity">
    <text evidence="3">In the N-terminal section; belongs to the FGAMS family.</text>
</comment>
<dbReference type="GO" id="GO:0004642">
    <property type="term" value="F:phosphoribosylformylglycinamidine synthase activity"/>
    <property type="evidence" value="ECO:0007669"/>
    <property type="project" value="UniProtKB-EC"/>
</dbReference>
<keyword evidence="24" id="KW-1185">Reference proteome</keyword>
<dbReference type="FunFam" id="1.10.8.750:FF:000002">
    <property type="entry name" value="Phosphoribosylformylglycinamidine synthase"/>
    <property type="match status" value="1"/>
</dbReference>
<feature type="domain" description="Phosphoribosylformylglycinamidine synthase linker" evidence="20">
    <location>
        <begin position="203"/>
        <end position="253"/>
    </location>
</feature>
<dbReference type="InterPro" id="IPR040707">
    <property type="entry name" value="FGAR-AT_N"/>
</dbReference>
<dbReference type="GO" id="GO:0006189">
    <property type="term" value="P:'de novo' IMP biosynthetic process"/>
    <property type="evidence" value="ECO:0007669"/>
    <property type="project" value="UniProtKB-UniPathway"/>
</dbReference>
<dbReference type="HAMAP" id="MF_00419">
    <property type="entry name" value="PurL_1"/>
    <property type="match status" value="1"/>
</dbReference>
<feature type="domain" description="PurM-like C-terminal" evidence="19">
    <location>
        <begin position="467"/>
        <end position="625"/>
    </location>
</feature>
<dbReference type="RefSeq" id="XP_020065183.1">
    <property type="nucleotide sequence ID" value="XM_020207536.1"/>
</dbReference>
<keyword evidence="5" id="KW-0963">Cytoplasm</keyword>
<dbReference type="InterPro" id="IPR036604">
    <property type="entry name" value="PurS-like_sf"/>
</dbReference>
<organism evidence="23 24">
    <name type="scientific">Suhomyces tanzawaensis NRRL Y-17324</name>
    <dbReference type="NCBI Taxonomy" id="984487"/>
    <lineage>
        <taxon>Eukaryota</taxon>
        <taxon>Fungi</taxon>
        <taxon>Dikarya</taxon>
        <taxon>Ascomycota</taxon>
        <taxon>Saccharomycotina</taxon>
        <taxon>Pichiomycetes</taxon>
        <taxon>Debaryomycetaceae</taxon>
        <taxon>Suhomyces</taxon>
    </lineage>
</organism>
<dbReference type="GO" id="GO:0005737">
    <property type="term" value="C:cytoplasm"/>
    <property type="evidence" value="ECO:0007669"/>
    <property type="project" value="UniProtKB-SubCell"/>
</dbReference>
<dbReference type="InterPro" id="IPR041609">
    <property type="entry name" value="PurL_linker"/>
</dbReference>
<dbReference type="PANTHER" id="PTHR10099:SF1">
    <property type="entry name" value="PHOSPHORIBOSYLFORMYLGLYCINAMIDINE SYNTHASE"/>
    <property type="match status" value="1"/>
</dbReference>
<dbReference type="GO" id="GO:0046872">
    <property type="term" value="F:metal ion binding"/>
    <property type="evidence" value="ECO:0007669"/>
    <property type="project" value="UniProtKB-KW"/>
</dbReference>
<reference evidence="24" key="1">
    <citation type="submission" date="2016-05" db="EMBL/GenBank/DDBJ databases">
        <title>Comparative genomics of biotechnologically important yeasts.</title>
        <authorList>
            <consortium name="DOE Joint Genome Institute"/>
            <person name="Riley R."/>
            <person name="Haridas S."/>
            <person name="Wolfe K.H."/>
            <person name="Lopes M.R."/>
            <person name="Hittinger C.T."/>
            <person name="Goker M."/>
            <person name="Salamov A."/>
            <person name="Wisecaver J."/>
            <person name="Long T.M."/>
            <person name="Aerts A.L."/>
            <person name="Barry K."/>
            <person name="Choi C."/>
            <person name="Clum A."/>
            <person name="Coughlan A.Y."/>
            <person name="Deshpande S."/>
            <person name="Douglass A.P."/>
            <person name="Hanson S.J."/>
            <person name="Klenk H.-P."/>
            <person name="Labutti K."/>
            <person name="Lapidus A."/>
            <person name="Lindquist E."/>
            <person name="Lipzen A."/>
            <person name="Meier-Kolthoff J.P."/>
            <person name="Ohm R.A."/>
            <person name="Otillar R.P."/>
            <person name="Pangilinan J."/>
            <person name="Peng Y."/>
            <person name="Rokas A."/>
            <person name="Rosa C.A."/>
            <person name="Scheuner C."/>
            <person name="Sibirny A.A."/>
            <person name="Slot J.C."/>
            <person name="Stielow J.B."/>
            <person name="Sun H."/>
            <person name="Kurtzman C.P."/>
            <person name="Blackwell M."/>
            <person name="Grigoriev I.V."/>
            <person name="Jeffries T.W."/>
        </authorList>
    </citation>
    <scope>NUCLEOTIDE SEQUENCE [LARGE SCALE GENOMIC DNA]</scope>
    <source>
        <strain evidence="24">NRRL Y-17324</strain>
    </source>
</reference>
<dbReference type="Pfam" id="PF13507">
    <property type="entry name" value="GATase_5"/>
    <property type="match status" value="1"/>
</dbReference>
<evidence type="ECO:0000256" key="17">
    <source>
        <dbReference type="ARBA" id="ARBA00071729"/>
    </source>
</evidence>
<comment type="catalytic activity">
    <reaction evidence="15">
        <text>N(2)-formyl-N(1)-(5-phospho-beta-D-ribosyl)glycinamide + L-glutamine + ATP + H2O = 2-formamido-N(1)-(5-O-phospho-beta-D-ribosyl)acetamidine + L-glutamate + ADP + phosphate + H(+)</text>
        <dbReference type="Rhea" id="RHEA:17129"/>
        <dbReference type="ChEBI" id="CHEBI:15377"/>
        <dbReference type="ChEBI" id="CHEBI:15378"/>
        <dbReference type="ChEBI" id="CHEBI:29985"/>
        <dbReference type="ChEBI" id="CHEBI:30616"/>
        <dbReference type="ChEBI" id="CHEBI:43474"/>
        <dbReference type="ChEBI" id="CHEBI:58359"/>
        <dbReference type="ChEBI" id="CHEBI:147286"/>
        <dbReference type="ChEBI" id="CHEBI:147287"/>
        <dbReference type="ChEBI" id="CHEBI:456216"/>
        <dbReference type="EC" id="6.3.5.3"/>
    </reaction>
</comment>
<keyword evidence="9" id="KW-0658">Purine biosynthesis</keyword>
<dbReference type="Pfam" id="PF22689">
    <property type="entry name" value="FGAR-AT_PurM_N-like"/>
    <property type="match status" value="1"/>
</dbReference>
<keyword evidence="7" id="KW-0479">Metal-binding</keyword>
<dbReference type="UniPathway" id="UPA00074">
    <property type="reaction ID" value="UER00128"/>
</dbReference>
<dbReference type="OrthoDB" id="6666987at2759"/>
<evidence type="ECO:0000256" key="8">
    <source>
        <dbReference type="ARBA" id="ARBA00022741"/>
    </source>
</evidence>
<feature type="domain" description="Phosphoribosylformylglycinamidine synthase N-terminal" evidence="21">
    <location>
        <begin position="42"/>
        <end position="176"/>
    </location>
</feature>
<evidence type="ECO:0000256" key="11">
    <source>
        <dbReference type="ARBA" id="ARBA00022842"/>
    </source>
</evidence>
<dbReference type="Pfam" id="PF18072">
    <property type="entry name" value="FGAR-AT_linker"/>
    <property type="match status" value="1"/>
</dbReference>
<evidence type="ECO:0000313" key="24">
    <source>
        <dbReference type="Proteomes" id="UP000094285"/>
    </source>
</evidence>
<evidence type="ECO:0000313" key="23">
    <source>
        <dbReference type="EMBL" id="ODV80061.1"/>
    </source>
</evidence>
<dbReference type="Pfam" id="PF02769">
    <property type="entry name" value="AIRS_C"/>
    <property type="match status" value="2"/>
</dbReference>
<evidence type="ECO:0000256" key="7">
    <source>
        <dbReference type="ARBA" id="ARBA00022723"/>
    </source>
</evidence>
<dbReference type="Pfam" id="PF18076">
    <property type="entry name" value="FGAR-AT_N"/>
    <property type="match status" value="1"/>
</dbReference>
<evidence type="ECO:0000256" key="3">
    <source>
        <dbReference type="ARBA" id="ARBA00008608"/>
    </source>
</evidence>
<evidence type="ECO:0000256" key="13">
    <source>
        <dbReference type="ARBA" id="ARBA00029823"/>
    </source>
</evidence>
<evidence type="ECO:0000259" key="21">
    <source>
        <dbReference type="Pfam" id="PF18076"/>
    </source>
</evidence>
<dbReference type="Gene3D" id="3.40.50.880">
    <property type="match status" value="1"/>
</dbReference>
<dbReference type="EC" id="6.3.5.3" evidence="4"/>
<dbReference type="InterPro" id="IPR010073">
    <property type="entry name" value="PurL_large"/>
</dbReference>
<evidence type="ECO:0000256" key="12">
    <source>
        <dbReference type="ARBA" id="ARBA00022962"/>
    </source>
</evidence>
<dbReference type="NCBIfam" id="NF003672">
    <property type="entry name" value="PRK05297.1"/>
    <property type="match status" value="1"/>
</dbReference>
<evidence type="ECO:0000256" key="5">
    <source>
        <dbReference type="ARBA" id="ARBA00022490"/>
    </source>
</evidence>
<dbReference type="Gene3D" id="3.30.1330.10">
    <property type="entry name" value="PurM-like, N-terminal domain"/>
    <property type="match status" value="2"/>
</dbReference>
<dbReference type="GeneID" id="30981673"/>
<dbReference type="FunFam" id="3.30.1330.10:FF:000002">
    <property type="entry name" value="Phosphoribosylformylglycinamidine synthase"/>
    <property type="match status" value="1"/>
</dbReference>
<dbReference type="SUPFAM" id="SSF52317">
    <property type="entry name" value="Class I glutamine amidotransferase-like"/>
    <property type="match status" value="1"/>
</dbReference>
<dbReference type="CDD" id="cd02203">
    <property type="entry name" value="PurL_repeat1"/>
    <property type="match status" value="1"/>
</dbReference>
<dbReference type="InterPro" id="IPR055181">
    <property type="entry name" value="FGAR-AT_PurM_N-like"/>
</dbReference>
<dbReference type="InterPro" id="IPR036921">
    <property type="entry name" value="PurM-like_N_sf"/>
</dbReference>
<protein>
    <recommendedName>
        <fullName evidence="17">Phosphoribosylformylglycinamidine synthase</fullName>
        <ecNumber evidence="4">6.3.5.3</ecNumber>
    </recommendedName>
    <alternativeName>
        <fullName evidence="14">Formylglycinamide ribonucleotide amidotransferase</fullName>
    </alternativeName>
    <alternativeName>
        <fullName evidence="13">Formylglycinamide ribotide amidotransferase</fullName>
    </alternativeName>
</protein>
<evidence type="ECO:0000256" key="14">
    <source>
        <dbReference type="ARBA" id="ARBA00032632"/>
    </source>
</evidence>
<sequence length="1335" mass="145786">MSGFLILPGPSALSQFRVNNLVLEIEKKLNQGSIVEEVASSYTHYVSTKTDLTDKQLGLVKVLLQYDTPIDTTNALVGALAELSVISGDSAAASIKLDSHHHLIRVLPRPGTISPWSSKATDIAHICGLGDHIERIERGLTLLIKTKTSFQGEFSGEVLTSVYDRMTQSLYFNENAPKYDDLFAHHSPKPLVHVDIISDTSNLTKANKELGLALDEGEINYLIKAFTETIGRNPTDVELFMFAQVNSEHCRHKIFNADWTIDGLKKDLSLFKMIRNTHSKNPQYTISAYSDNAAVFEGPEGYVFTPEFESKKWSSTKERVHTLVKVETHNHPTAVSPFAGAATGSGGEIRDEGAVGRGSKSKAGLAGFSVADLNIPDLTQPWERDVGKPNHIASSLDIMLEAPIGSAAFNNEFGRPAINGYFRTLTTEVQNHQGKTEIRGFHKPIMLAGGMGAIRPDLALKDTKITPGAKLIVLGGQSMLIGLGGGAASSISSGEGSAELDFASVQRGNPELQRRAQQVIDACVSLGAKDTPIQSIHDVGAGGLSNALPELVHDNDLGARFELRSILSLEPGMSPMEIWCNESQERYVLGVAPENLERFAKICERERAPFAVVGEATTEQRLVLTDSLLNTTPIDLEMSVLFGKPPKMSKTALTQDLKLSPFATQDLQLQESIERVLQLPAVGSKNFLITIGDRFITGLVDRDQMVGPWQVPVADVGVTATSLGETVLTTGEALAMGEKPTLALISAAASAKMSVAESLLNVFAADIPSLDHVKLSANWMSAASHDGEGAKLYEAVQAIGLDLCPDLGVSIPVGKDSMSMKMKWDDKEVTAPLALTITAFAPVDDTSKTWTPQLVNKKDTLLVLVDLAATVKKSLGGSALAQVYKQVGDSAPTVHSNQVLKSFLQALVVLHKQFDVLAYHDRSEGGLFTTVVEMAFAGRSGIDLNVEGEDLFTELFNEELGAVFQIDSDKYENFVKVFETNSIGKEYIKVVGKPNFEAQTINVNFNGSSAYSNTRAALQQLWSNTSYHIQKLRDNPVTSKQEYDAISDNNDPGLSYQLTFDPKNFQSYQGQRPKVAILREQGVNSQQEMAWSFEQAGFEAYDVHMSDILTGRVLLDQFVGLAACGGFSYGDVLGAGAGWAKSVLFNERARAEFKRFFQDRDNTFAFGACNGCQFFSRIAELIPGTENWPTFERNLSEQYEARFVMVEIDENAKTESIFLNKLKGSKLPIAVAHGEGRANFKDSATQESFDKAVIRYVDNYGKVTQNYPFNPNGSPNGIAGISSANGRVLAMMPHPERVTRKESNSWYPSEASQWGEHGPWIQLFRSAREWVGDNF</sequence>
<evidence type="ECO:0000256" key="2">
    <source>
        <dbReference type="ARBA" id="ARBA00004920"/>
    </source>
</evidence>
<evidence type="ECO:0000259" key="22">
    <source>
        <dbReference type="Pfam" id="PF22689"/>
    </source>
</evidence>
<dbReference type="SUPFAM" id="SSF56042">
    <property type="entry name" value="PurM C-terminal domain-like"/>
    <property type="match status" value="2"/>
</dbReference>
<dbReference type="EMBL" id="KV453911">
    <property type="protein sequence ID" value="ODV80061.1"/>
    <property type="molecule type" value="Genomic_DNA"/>
</dbReference>
<dbReference type="PROSITE" id="PS51273">
    <property type="entry name" value="GATASE_TYPE_1"/>
    <property type="match status" value="1"/>
</dbReference>
<feature type="domain" description="PurM-like C-terminal" evidence="19">
    <location>
        <begin position="873"/>
        <end position="955"/>
    </location>
</feature>
<name>A0A1E4SKM8_9ASCO</name>
<evidence type="ECO:0000259" key="19">
    <source>
        <dbReference type="Pfam" id="PF02769"/>
    </source>
</evidence>
<evidence type="ECO:0000259" key="20">
    <source>
        <dbReference type="Pfam" id="PF18072"/>
    </source>
</evidence>
<evidence type="ECO:0000256" key="1">
    <source>
        <dbReference type="ARBA" id="ARBA00004496"/>
    </source>
</evidence>
<gene>
    <name evidence="23" type="ORF">CANTADRAFT_25798</name>
</gene>
<keyword evidence="10" id="KW-0067">ATP-binding</keyword>
<accession>A0A1E4SKM8</accession>
<evidence type="ECO:0000256" key="4">
    <source>
        <dbReference type="ARBA" id="ARBA00012747"/>
    </source>
</evidence>
<dbReference type="InterPro" id="IPR010918">
    <property type="entry name" value="PurM-like_C_dom"/>
</dbReference>
<evidence type="ECO:0000256" key="6">
    <source>
        <dbReference type="ARBA" id="ARBA00022598"/>
    </source>
</evidence>
<evidence type="ECO:0000256" key="10">
    <source>
        <dbReference type="ARBA" id="ARBA00022840"/>
    </source>
</evidence>
<dbReference type="Gene3D" id="3.90.650.10">
    <property type="entry name" value="PurM-like C-terminal domain"/>
    <property type="match status" value="2"/>
</dbReference>
<feature type="region of interest" description="Disordered" evidence="18">
    <location>
        <begin position="334"/>
        <end position="358"/>
    </location>
</feature>
<dbReference type="FunFam" id="3.90.650.10:FF:000002">
    <property type="entry name" value="Phosphoribosylformylglycinamidine synthase"/>
    <property type="match status" value="1"/>
</dbReference>
<dbReference type="FunFam" id="3.40.50.880:FF:000008">
    <property type="entry name" value="Phosphoribosylformylglycinamidine synthase"/>
    <property type="match status" value="1"/>
</dbReference>